<dbReference type="InterPro" id="IPR050216">
    <property type="entry name" value="LRR_domain-containing"/>
</dbReference>
<protein>
    <submittedName>
        <fullName evidence="4">Oidioi.mRNA.OKI2018_I69.chr1.g3939.t1.cds</fullName>
    </submittedName>
</protein>
<organism evidence="4 5">
    <name type="scientific">Oikopleura dioica</name>
    <name type="common">Tunicate</name>
    <dbReference type="NCBI Taxonomy" id="34765"/>
    <lineage>
        <taxon>Eukaryota</taxon>
        <taxon>Metazoa</taxon>
        <taxon>Chordata</taxon>
        <taxon>Tunicata</taxon>
        <taxon>Appendicularia</taxon>
        <taxon>Copelata</taxon>
        <taxon>Oikopleuridae</taxon>
        <taxon>Oikopleura</taxon>
    </lineage>
</organism>
<evidence type="ECO:0000256" key="1">
    <source>
        <dbReference type="ARBA" id="ARBA00022614"/>
    </source>
</evidence>
<dbReference type="Pfam" id="PF00560">
    <property type="entry name" value="LRR_1"/>
    <property type="match status" value="2"/>
</dbReference>
<dbReference type="InterPro" id="IPR001611">
    <property type="entry name" value="Leu-rich_rpt"/>
</dbReference>
<keyword evidence="5" id="KW-1185">Reference proteome</keyword>
<dbReference type="EMBL" id="OU015566">
    <property type="protein sequence ID" value="CAG5108755.1"/>
    <property type="molecule type" value="Genomic_DNA"/>
</dbReference>
<sequence>MESAPRVEPPPPPPVPSFTRQISIPVNESGLNNDPSKIAKAAIEARETGILNLSNCGLRKFPIGVIKLAGPEVKRINLSGNQLESLPTDFKKYSKLEHLNLERNLFSRFPVAMVELPDLKVINLSNNCFEELSAEHLDRFSGNAIVDLRINKLTAEAQALASNYSFIQF</sequence>
<feature type="compositionally biased region" description="Pro residues" evidence="3">
    <location>
        <begin position="7"/>
        <end position="16"/>
    </location>
</feature>
<gene>
    <name evidence="4" type="ORF">OKIOD_LOCUS12704</name>
</gene>
<keyword evidence="1" id="KW-0433">Leucine-rich repeat</keyword>
<dbReference type="PANTHER" id="PTHR48051">
    <property type="match status" value="1"/>
</dbReference>
<feature type="region of interest" description="Disordered" evidence="3">
    <location>
        <begin position="1"/>
        <end position="20"/>
    </location>
</feature>
<evidence type="ECO:0000256" key="2">
    <source>
        <dbReference type="ARBA" id="ARBA00022737"/>
    </source>
</evidence>
<evidence type="ECO:0000313" key="4">
    <source>
        <dbReference type="EMBL" id="CAG5108755.1"/>
    </source>
</evidence>
<dbReference type="Proteomes" id="UP001158576">
    <property type="component" value="Chromosome 1"/>
</dbReference>
<dbReference type="SUPFAM" id="SSF52058">
    <property type="entry name" value="L domain-like"/>
    <property type="match status" value="1"/>
</dbReference>
<dbReference type="InterPro" id="IPR032675">
    <property type="entry name" value="LRR_dom_sf"/>
</dbReference>
<evidence type="ECO:0000313" key="5">
    <source>
        <dbReference type="Proteomes" id="UP001158576"/>
    </source>
</evidence>
<reference evidence="4 5" key="1">
    <citation type="submission" date="2021-04" db="EMBL/GenBank/DDBJ databases">
        <authorList>
            <person name="Bliznina A."/>
        </authorList>
    </citation>
    <scope>NUCLEOTIDE SEQUENCE [LARGE SCALE GENOMIC DNA]</scope>
</reference>
<keyword evidence="2" id="KW-0677">Repeat</keyword>
<accession>A0ABN7T183</accession>
<evidence type="ECO:0000256" key="3">
    <source>
        <dbReference type="SAM" id="MobiDB-lite"/>
    </source>
</evidence>
<dbReference type="Gene3D" id="3.80.10.10">
    <property type="entry name" value="Ribonuclease Inhibitor"/>
    <property type="match status" value="1"/>
</dbReference>
<proteinExistence type="predicted"/>
<dbReference type="PANTHER" id="PTHR48051:SF1">
    <property type="entry name" value="RAS SUPPRESSOR PROTEIN 1"/>
    <property type="match status" value="1"/>
</dbReference>
<name>A0ABN7T183_OIKDI</name>